<organism evidence="3 4">
    <name type="scientific">Corynespora cassiicola Philippines</name>
    <dbReference type="NCBI Taxonomy" id="1448308"/>
    <lineage>
        <taxon>Eukaryota</taxon>
        <taxon>Fungi</taxon>
        <taxon>Dikarya</taxon>
        <taxon>Ascomycota</taxon>
        <taxon>Pezizomycotina</taxon>
        <taxon>Dothideomycetes</taxon>
        <taxon>Pleosporomycetidae</taxon>
        <taxon>Pleosporales</taxon>
        <taxon>Corynesporascaceae</taxon>
        <taxon>Corynespora</taxon>
    </lineage>
</organism>
<feature type="region of interest" description="Disordered" evidence="1">
    <location>
        <begin position="116"/>
        <end position="140"/>
    </location>
</feature>
<feature type="chain" id="PRO_5015529675" evidence="2">
    <location>
        <begin position="21"/>
        <end position="214"/>
    </location>
</feature>
<feature type="compositionally biased region" description="Polar residues" evidence="1">
    <location>
        <begin position="116"/>
        <end position="134"/>
    </location>
</feature>
<evidence type="ECO:0000313" key="3">
    <source>
        <dbReference type="EMBL" id="PSN74490.1"/>
    </source>
</evidence>
<gene>
    <name evidence="3" type="ORF">BS50DRAFT_17697</name>
</gene>
<dbReference type="AlphaFoldDB" id="A0A2T2PA09"/>
<sequence>MRRSRMGAHLLAQVALRLHASCFILSPISFRIRTISPFRILSLLDSLLSHSSPLRIAHFHIANALSILDSILQSRHFSTVHSTTFTYLLPPFVAPILQNHLLGIVRPIAGRQSSNRHVFHSTHPNDPSSGQQCASPGGRQPAPVCAAADISIIFDPELGILELQLDCHEPSERKIEYSWHFQGGIALRTARRSSSFYEADLGYHSDLPNSLIDG</sequence>
<dbReference type="Proteomes" id="UP000240883">
    <property type="component" value="Unassembled WGS sequence"/>
</dbReference>
<evidence type="ECO:0000256" key="2">
    <source>
        <dbReference type="SAM" id="SignalP"/>
    </source>
</evidence>
<accession>A0A2T2PA09</accession>
<keyword evidence="2" id="KW-0732">Signal</keyword>
<feature type="signal peptide" evidence="2">
    <location>
        <begin position="1"/>
        <end position="20"/>
    </location>
</feature>
<reference evidence="3 4" key="1">
    <citation type="journal article" date="2018" name="Front. Microbiol.">
        <title>Genome-Wide Analysis of Corynespora cassiicola Leaf Fall Disease Putative Effectors.</title>
        <authorList>
            <person name="Lopez D."/>
            <person name="Ribeiro S."/>
            <person name="Label P."/>
            <person name="Fumanal B."/>
            <person name="Venisse J.S."/>
            <person name="Kohler A."/>
            <person name="de Oliveira R.R."/>
            <person name="Labutti K."/>
            <person name="Lipzen A."/>
            <person name="Lail K."/>
            <person name="Bauer D."/>
            <person name="Ohm R.A."/>
            <person name="Barry K.W."/>
            <person name="Spatafora J."/>
            <person name="Grigoriev I.V."/>
            <person name="Martin F.M."/>
            <person name="Pujade-Renaud V."/>
        </authorList>
    </citation>
    <scope>NUCLEOTIDE SEQUENCE [LARGE SCALE GENOMIC DNA]</scope>
    <source>
        <strain evidence="3 4">Philippines</strain>
    </source>
</reference>
<name>A0A2T2PA09_CORCC</name>
<dbReference type="EMBL" id="KZ678128">
    <property type="protein sequence ID" value="PSN74490.1"/>
    <property type="molecule type" value="Genomic_DNA"/>
</dbReference>
<evidence type="ECO:0000313" key="4">
    <source>
        <dbReference type="Proteomes" id="UP000240883"/>
    </source>
</evidence>
<proteinExistence type="predicted"/>
<protein>
    <submittedName>
        <fullName evidence="3">Uncharacterized protein</fullName>
    </submittedName>
</protein>
<keyword evidence="4" id="KW-1185">Reference proteome</keyword>
<evidence type="ECO:0000256" key="1">
    <source>
        <dbReference type="SAM" id="MobiDB-lite"/>
    </source>
</evidence>